<dbReference type="AlphaFoldDB" id="A0A1G7YER2"/>
<dbReference type="GO" id="GO:0046306">
    <property type="term" value="P:alkanesulfonate catabolic process"/>
    <property type="evidence" value="ECO:0007669"/>
    <property type="project" value="TreeGrafter"/>
</dbReference>
<dbReference type="InterPro" id="IPR019923">
    <property type="entry name" value="Lucif-like_OxRdtase_MSMEG_2516"/>
</dbReference>
<dbReference type="InterPro" id="IPR036661">
    <property type="entry name" value="Luciferase-like_sf"/>
</dbReference>
<keyword evidence="1" id="KW-0285">Flavoprotein</keyword>
<keyword evidence="2" id="KW-0288">FMN</keyword>
<dbReference type="OrthoDB" id="3206024at2"/>
<evidence type="ECO:0000259" key="5">
    <source>
        <dbReference type="Pfam" id="PF00296"/>
    </source>
</evidence>
<evidence type="ECO:0000313" key="6">
    <source>
        <dbReference type="EMBL" id="SDG94807.1"/>
    </source>
</evidence>
<evidence type="ECO:0000256" key="2">
    <source>
        <dbReference type="ARBA" id="ARBA00022643"/>
    </source>
</evidence>
<dbReference type="NCBIfam" id="TIGR03621">
    <property type="entry name" value="F420_MSMEG_2516"/>
    <property type="match status" value="1"/>
</dbReference>
<keyword evidence="3" id="KW-0560">Oxidoreductase</keyword>
<protein>
    <submittedName>
        <fullName evidence="6">Probable F420-dependent oxidoreductase, MSMEG_2516 family</fullName>
    </submittedName>
</protein>
<dbReference type="Proteomes" id="UP000198923">
    <property type="component" value="Unassembled WGS sequence"/>
</dbReference>
<gene>
    <name evidence="6" type="ORF">SAMN05421505_109216</name>
</gene>
<dbReference type="InterPro" id="IPR011251">
    <property type="entry name" value="Luciferase-like_dom"/>
</dbReference>
<organism evidence="6 7">
    <name type="scientific">Sinosporangium album</name>
    <dbReference type="NCBI Taxonomy" id="504805"/>
    <lineage>
        <taxon>Bacteria</taxon>
        <taxon>Bacillati</taxon>
        <taxon>Actinomycetota</taxon>
        <taxon>Actinomycetes</taxon>
        <taxon>Streptosporangiales</taxon>
        <taxon>Streptosporangiaceae</taxon>
        <taxon>Sinosporangium</taxon>
    </lineage>
</organism>
<evidence type="ECO:0000313" key="7">
    <source>
        <dbReference type="Proteomes" id="UP000198923"/>
    </source>
</evidence>
<name>A0A1G7YER2_9ACTN</name>
<dbReference type="EMBL" id="FNCN01000009">
    <property type="protein sequence ID" value="SDG94807.1"/>
    <property type="molecule type" value="Genomic_DNA"/>
</dbReference>
<dbReference type="Gene3D" id="3.20.20.30">
    <property type="entry name" value="Luciferase-like domain"/>
    <property type="match status" value="1"/>
</dbReference>
<dbReference type="PANTHER" id="PTHR42847:SF4">
    <property type="entry name" value="ALKANESULFONATE MONOOXYGENASE-RELATED"/>
    <property type="match status" value="1"/>
</dbReference>
<evidence type="ECO:0000256" key="1">
    <source>
        <dbReference type="ARBA" id="ARBA00022630"/>
    </source>
</evidence>
<dbReference type="SUPFAM" id="SSF51679">
    <property type="entry name" value="Bacterial luciferase-like"/>
    <property type="match status" value="1"/>
</dbReference>
<reference evidence="6 7" key="1">
    <citation type="submission" date="2016-10" db="EMBL/GenBank/DDBJ databases">
        <authorList>
            <person name="de Groot N.N."/>
        </authorList>
    </citation>
    <scope>NUCLEOTIDE SEQUENCE [LARGE SCALE GENOMIC DNA]</scope>
    <source>
        <strain evidence="6 7">CPCC 201354</strain>
    </source>
</reference>
<dbReference type="InterPro" id="IPR050172">
    <property type="entry name" value="SsuD_RutA_monooxygenase"/>
</dbReference>
<evidence type="ECO:0000256" key="3">
    <source>
        <dbReference type="ARBA" id="ARBA00023002"/>
    </source>
</evidence>
<feature type="domain" description="Luciferase-like" evidence="5">
    <location>
        <begin position="46"/>
        <end position="244"/>
    </location>
</feature>
<dbReference type="RefSeq" id="WP_093170519.1">
    <property type="nucleotide sequence ID" value="NZ_FNCN01000009.1"/>
</dbReference>
<dbReference type="PANTHER" id="PTHR42847">
    <property type="entry name" value="ALKANESULFONATE MONOOXYGENASE"/>
    <property type="match status" value="1"/>
</dbReference>
<keyword evidence="4" id="KW-0503">Monooxygenase</keyword>
<dbReference type="GO" id="GO:0008726">
    <property type="term" value="F:alkanesulfonate monooxygenase activity"/>
    <property type="evidence" value="ECO:0007669"/>
    <property type="project" value="TreeGrafter"/>
</dbReference>
<accession>A0A1G7YER2</accession>
<sequence length="307" mass="32973">MYACGPGQLRLCSAVRTYEEEFVGALPLRFGICLFSATADQWAAKSRAAEESGYDVIAMTDVLGFLPPFQALAIAATSTTRSRLATYAINPALWNHAVLAREILGSDQFSGGRLELGLSAGFPPAQYRAAGVEYADTRARLDTLADALATLKDTAAESGRRPPRVLIAAREEADLDFAAEHADTVALVGAEFGDGGTLRLLSADILADQVKRIRSAPSGDTLELNLAVKRVVVTGDREATAAALRPETAPHLTDEEFLDLPHVLIGTHRQIADRLRDSAERYGFTYITVTDEAADDFAPVIRLLRAG</sequence>
<keyword evidence="7" id="KW-1185">Reference proteome</keyword>
<dbReference type="STRING" id="504805.SAMN05421505_109216"/>
<proteinExistence type="predicted"/>
<dbReference type="Pfam" id="PF00296">
    <property type="entry name" value="Bac_luciferase"/>
    <property type="match status" value="1"/>
</dbReference>
<evidence type="ECO:0000256" key="4">
    <source>
        <dbReference type="ARBA" id="ARBA00023033"/>
    </source>
</evidence>